<dbReference type="AlphaFoldDB" id="A0A543JR44"/>
<dbReference type="GO" id="GO:0140662">
    <property type="term" value="F:ATP-dependent protein folding chaperone"/>
    <property type="evidence" value="ECO:0007669"/>
    <property type="project" value="InterPro"/>
</dbReference>
<name>A0A543JR44_9PSEU</name>
<evidence type="ECO:0000256" key="1">
    <source>
        <dbReference type="ARBA" id="ARBA00007381"/>
    </source>
</evidence>
<evidence type="ECO:0000256" key="5">
    <source>
        <dbReference type="ARBA" id="ARBA00023016"/>
    </source>
</evidence>
<dbReference type="SUPFAM" id="SSF53067">
    <property type="entry name" value="Actin-like ATPase domain"/>
    <property type="match status" value="2"/>
</dbReference>
<sequence length="642" mass="70176">MTGNMDDHNPNLHRVVGIDLGTTYSAIAMFDTDEDTAVIVPDRTFDPPADTTPSVVGFDPGAGVVIVGAAAKQAMSLPGRGRETIIEIKREMGALFSEETLELFGAKGTSFRVDDPLRVRLHGEWLRPQEVSALVLMRMKEIAERELGRGVHDAVVTVPAYFTERQKKATEEAALLAGLHPRQLIPEPTAAAIAYGVDRAEEEARIYLVFDLGGGTFDVSIIETEDRQITVLATAGDARLGGGDFDAAIAKWLNERLGRSSPGDDERMQALAAAEKAKRELSLHETTTIDLGGGTAPIELDRATLKSLIKPTLDRSLKKVLEALEMAKGGPDEPPLDVDAVLLVGGSTRIPLVREMLVDHFEKDDDFVRADGDPDTLVARGAAILAGRFEASDSFDLNRRPTAERQSDAGDFEIRLITEHTLGVGVQDNRFDPLIERGAKIPTRREKRYTNQKDSENVEVPIYQGESDLVFDNTRVGTIVLDKIEPREAGHHQFDITFKLDVNGLLDVEVFHVNAGRKYEATFRQSTSINKIDMLAESRRRLLRLLEPGAPDAGTAESADASPFTVPPPVDVIADGPPAVAPEAVPAEFRRLFRKVTAWASERGAPQELTAALREFTDAVRAGGELDDVADRLEDAYDRARR</sequence>
<evidence type="ECO:0000256" key="6">
    <source>
        <dbReference type="ARBA" id="ARBA00023186"/>
    </source>
</evidence>
<evidence type="ECO:0000256" key="3">
    <source>
        <dbReference type="ARBA" id="ARBA00022741"/>
    </source>
</evidence>
<keyword evidence="5" id="KW-0346">Stress response</keyword>
<protein>
    <submittedName>
        <fullName evidence="8">Molecular chaperone DnaK</fullName>
    </submittedName>
</protein>
<dbReference type="InterPro" id="IPR013126">
    <property type="entry name" value="Hsp_70_fam"/>
</dbReference>
<keyword evidence="6" id="KW-0143">Chaperone</keyword>
<dbReference type="PRINTS" id="PR00301">
    <property type="entry name" value="HEATSHOCK70"/>
</dbReference>
<dbReference type="PROSITE" id="PS01036">
    <property type="entry name" value="HSP70_3"/>
    <property type="match status" value="1"/>
</dbReference>
<dbReference type="InterPro" id="IPR029047">
    <property type="entry name" value="HSP70_peptide-bd_sf"/>
</dbReference>
<proteinExistence type="inferred from homology"/>
<dbReference type="OrthoDB" id="3653175at2"/>
<keyword evidence="2" id="KW-0597">Phosphoprotein</keyword>
<keyword evidence="4 7" id="KW-0067">ATP-binding</keyword>
<evidence type="ECO:0000313" key="9">
    <source>
        <dbReference type="Proteomes" id="UP000316628"/>
    </source>
</evidence>
<keyword evidence="3 7" id="KW-0547">Nucleotide-binding</keyword>
<evidence type="ECO:0000256" key="7">
    <source>
        <dbReference type="RuleBase" id="RU003322"/>
    </source>
</evidence>
<dbReference type="CDD" id="cd24029">
    <property type="entry name" value="ASKHA_NBD_HSP70_DnaK_HscA_HscC"/>
    <property type="match status" value="1"/>
</dbReference>
<dbReference type="PROSITE" id="PS00297">
    <property type="entry name" value="HSP70_1"/>
    <property type="match status" value="1"/>
</dbReference>
<organism evidence="8 9">
    <name type="scientific">Saccharothrix saharensis</name>
    <dbReference type="NCBI Taxonomy" id="571190"/>
    <lineage>
        <taxon>Bacteria</taxon>
        <taxon>Bacillati</taxon>
        <taxon>Actinomycetota</taxon>
        <taxon>Actinomycetes</taxon>
        <taxon>Pseudonocardiales</taxon>
        <taxon>Pseudonocardiaceae</taxon>
        <taxon>Saccharothrix</taxon>
    </lineage>
</organism>
<dbReference type="PANTHER" id="PTHR19375">
    <property type="entry name" value="HEAT SHOCK PROTEIN 70KDA"/>
    <property type="match status" value="1"/>
</dbReference>
<comment type="caution">
    <text evidence="8">The sequence shown here is derived from an EMBL/GenBank/DDBJ whole genome shotgun (WGS) entry which is preliminary data.</text>
</comment>
<dbReference type="Gene3D" id="2.60.34.10">
    <property type="entry name" value="Substrate Binding Domain Of DNAk, Chain A, domain 1"/>
    <property type="match status" value="1"/>
</dbReference>
<dbReference type="Proteomes" id="UP000316628">
    <property type="component" value="Unassembled WGS sequence"/>
</dbReference>
<keyword evidence="9" id="KW-1185">Reference proteome</keyword>
<dbReference type="Gene3D" id="3.30.420.40">
    <property type="match status" value="2"/>
</dbReference>
<dbReference type="InterPro" id="IPR043129">
    <property type="entry name" value="ATPase_NBD"/>
</dbReference>
<gene>
    <name evidence="8" type="ORF">FHX81_7792</name>
</gene>
<dbReference type="GO" id="GO:0005524">
    <property type="term" value="F:ATP binding"/>
    <property type="evidence" value="ECO:0007669"/>
    <property type="project" value="UniProtKB-KW"/>
</dbReference>
<reference evidence="8 9" key="1">
    <citation type="submission" date="2019-06" db="EMBL/GenBank/DDBJ databases">
        <title>Sequencing the genomes of 1000 actinobacteria strains.</title>
        <authorList>
            <person name="Klenk H.-P."/>
        </authorList>
    </citation>
    <scope>NUCLEOTIDE SEQUENCE [LARGE SCALE GENOMIC DNA]</scope>
    <source>
        <strain evidence="8 9">DSM 45456</strain>
    </source>
</reference>
<dbReference type="Gene3D" id="3.90.640.10">
    <property type="entry name" value="Actin, Chain A, domain 4"/>
    <property type="match status" value="1"/>
</dbReference>
<evidence type="ECO:0000256" key="4">
    <source>
        <dbReference type="ARBA" id="ARBA00022840"/>
    </source>
</evidence>
<dbReference type="Pfam" id="PF00012">
    <property type="entry name" value="HSP70"/>
    <property type="match status" value="1"/>
</dbReference>
<dbReference type="PROSITE" id="PS00329">
    <property type="entry name" value="HSP70_2"/>
    <property type="match status" value="1"/>
</dbReference>
<accession>A0A543JR44</accession>
<dbReference type="SUPFAM" id="SSF100920">
    <property type="entry name" value="Heat shock protein 70kD (HSP70), peptide-binding domain"/>
    <property type="match status" value="1"/>
</dbReference>
<dbReference type="EMBL" id="VFPP01000001">
    <property type="protein sequence ID" value="TQM85313.1"/>
    <property type="molecule type" value="Genomic_DNA"/>
</dbReference>
<evidence type="ECO:0000313" key="8">
    <source>
        <dbReference type="EMBL" id="TQM85313.1"/>
    </source>
</evidence>
<comment type="similarity">
    <text evidence="1 7">Belongs to the heat shock protein 70 family.</text>
</comment>
<evidence type="ECO:0000256" key="2">
    <source>
        <dbReference type="ARBA" id="ARBA00022553"/>
    </source>
</evidence>
<dbReference type="InterPro" id="IPR018181">
    <property type="entry name" value="Heat_shock_70_CS"/>
</dbReference>